<evidence type="ECO:0000256" key="2">
    <source>
        <dbReference type="ARBA" id="ARBA00012513"/>
    </source>
</evidence>
<dbReference type="Gene3D" id="3.30.200.20">
    <property type="entry name" value="Phosphorylase Kinase, domain 1"/>
    <property type="match status" value="1"/>
</dbReference>
<dbReference type="InterPro" id="IPR017441">
    <property type="entry name" value="Protein_kinase_ATP_BS"/>
</dbReference>
<evidence type="ECO:0000313" key="15">
    <source>
        <dbReference type="Proteomes" id="UP001279734"/>
    </source>
</evidence>
<feature type="region of interest" description="Disordered" evidence="12">
    <location>
        <begin position="91"/>
        <end position="114"/>
    </location>
</feature>
<evidence type="ECO:0000313" key="14">
    <source>
        <dbReference type="EMBL" id="GMG99265.1"/>
    </source>
</evidence>
<evidence type="ECO:0000256" key="4">
    <source>
        <dbReference type="ARBA" id="ARBA00022527"/>
    </source>
</evidence>
<dbReference type="EC" id="2.7.11.1" evidence="2"/>
<feature type="binding site" evidence="11">
    <location>
        <position position="183"/>
    </location>
    <ligand>
        <name>ATP</name>
        <dbReference type="ChEBI" id="CHEBI:30616"/>
    </ligand>
</feature>
<gene>
    <name evidence="14" type="ORF">Nepgr_001105</name>
</gene>
<dbReference type="PROSITE" id="PS00108">
    <property type="entry name" value="PROTEIN_KINASE_ST"/>
    <property type="match status" value="1"/>
</dbReference>
<name>A0AAD3P4A4_NEPGR</name>
<evidence type="ECO:0000256" key="7">
    <source>
        <dbReference type="ARBA" id="ARBA00022777"/>
    </source>
</evidence>
<evidence type="ECO:0000256" key="6">
    <source>
        <dbReference type="ARBA" id="ARBA00022741"/>
    </source>
</evidence>
<keyword evidence="3" id="KW-1003">Cell membrane</keyword>
<dbReference type="Pfam" id="PF07714">
    <property type="entry name" value="PK_Tyr_Ser-Thr"/>
    <property type="match status" value="1"/>
</dbReference>
<evidence type="ECO:0000256" key="9">
    <source>
        <dbReference type="ARBA" id="ARBA00047899"/>
    </source>
</evidence>
<dbReference type="Gene3D" id="1.10.510.10">
    <property type="entry name" value="Transferase(Phosphotransferase) domain 1"/>
    <property type="match status" value="1"/>
</dbReference>
<feature type="domain" description="Protein kinase" evidence="13">
    <location>
        <begin position="148"/>
        <end position="428"/>
    </location>
</feature>
<evidence type="ECO:0000256" key="12">
    <source>
        <dbReference type="SAM" id="MobiDB-lite"/>
    </source>
</evidence>
<dbReference type="PROSITE" id="PS50011">
    <property type="entry name" value="PROTEIN_KINASE_DOM"/>
    <property type="match status" value="1"/>
</dbReference>
<keyword evidence="6 11" id="KW-0547">Nucleotide-binding</keyword>
<keyword evidence="4" id="KW-0723">Serine/threonine-protein kinase</keyword>
<protein>
    <recommendedName>
        <fullName evidence="2">non-specific serine/threonine protein kinase</fullName>
        <ecNumber evidence="2">2.7.11.1</ecNumber>
    </recommendedName>
</protein>
<comment type="catalytic activity">
    <reaction evidence="10">
        <text>L-seryl-[protein] + ATP = O-phospho-L-seryl-[protein] + ADP + H(+)</text>
        <dbReference type="Rhea" id="RHEA:17989"/>
        <dbReference type="Rhea" id="RHEA-COMP:9863"/>
        <dbReference type="Rhea" id="RHEA-COMP:11604"/>
        <dbReference type="ChEBI" id="CHEBI:15378"/>
        <dbReference type="ChEBI" id="CHEBI:29999"/>
        <dbReference type="ChEBI" id="CHEBI:30616"/>
        <dbReference type="ChEBI" id="CHEBI:83421"/>
        <dbReference type="ChEBI" id="CHEBI:456216"/>
        <dbReference type="EC" id="2.7.11.1"/>
    </reaction>
</comment>
<dbReference type="InterPro" id="IPR011009">
    <property type="entry name" value="Kinase-like_dom_sf"/>
</dbReference>
<keyword evidence="5" id="KW-0808">Transferase</keyword>
<keyword evidence="15" id="KW-1185">Reference proteome</keyword>
<keyword evidence="7" id="KW-0418">Kinase</keyword>
<evidence type="ECO:0000256" key="11">
    <source>
        <dbReference type="PROSITE-ProRule" id="PRU10141"/>
    </source>
</evidence>
<feature type="region of interest" description="Disordered" evidence="12">
    <location>
        <begin position="19"/>
        <end position="41"/>
    </location>
</feature>
<dbReference type="FunFam" id="3.30.200.20:FF:000228">
    <property type="entry name" value="Serine/threonine-protein kinase BIK1"/>
    <property type="match status" value="1"/>
</dbReference>
<dbReference type="GO" id="GO:0005886">
    <property type="term" value="C:plasma membrane"/>
    <property type="evidence" value="ECO:0007669"/>
    <property type="project" value="UniProtKB-SubCell"/>
</dbReference>
<keyword evidence="3" id="KW-0472">Membrane</keyword>
<sequence length="520" mass="58824">MSNFDEKMKTKKKSGGLKLMGLCFSSNDSPQRSHPQQQQMQCQQLQRYQNDHRHHKQQEMQLQYEAHDSPYKGPVGVGHDAAVVPVIPNRTEATSTSRAKDGGEQCGNKSPISISNIPKNVKELRRNPGYSNADIFTFEEMKLATKLFRPDLIIGEGGFGVVYKAIIDDTVRTGYKTTEVAIKQLNPNGFQGDREWLTEVSYLGQLSHPNLVKLIGYCCEDEHRLLVYEYMASGCLEKHLFRRMSATLTWMRRIKIALDAAMGLAFLHAFERPIIYRDFKTSNILLDSNFNAKLSDFGLAKEGPMGDQTHVSTRVMGTYGYAAPEYVMTGHLTARSDVYGFGVVLLEMLTGRRTLDECRPSREHNMVEWCRPLLNNGKKLPRILDARMDGQYSMKTVMRVANLAYQCLSQNPKGRPSMSQVVEILGTVYEQEANCEEAVLRSGGGAVILYEAPRGVPKVSPDRNKLTKIGSGEMSHRRRREKSNSEPQNEYDIFSPSPDLRPPIRSATTRTNQEKKQWEV</sequence>
<keyword evidence="8 11" id="KW-0067">ATP-binding</keyword>
<evidence type="ECO:0000259" key="13">
    <source>
        <dbReference type="PROSITE" id="PS50011"/>
    </source>
</evidence>
<dbReference type="GO" id="GO:0004674">
    <property type="term" value="F:protein serine/threonine kinase activity"/>
    <property type="evidence" value="ECO:0007669"/>
    <property type="project" value="UniProtKB-KW"/>
</dbReference>
<evidence type="ECO:0000256" key="5">
    <source>
        <dbReference type="ARBA" id="ARBA00022679"/>
    </source>
</evidence>
<dbReference type="InterPro" id="IPR008271">
    <property type="entry name" value="Ser/Thr_kinase_AS"/>
</dbReference>
<comment type="subcellular location">
    <subcellularLocation>
        <location evidence="1">Cell membrane</location>
    </subcellularLocation>
</comment>
<dbReference type="Proteomes" id="UP001279734">
    <property type="component" value="Unassembled WGS sequence"/>
</dbReference>
<organism evidence="14 15">
    <name type="scientific">Nepenthes gracilis</name>
    <name type="common">Slender pitcher plant</name>
    <dbReference type="NCBI Taxonomy" id="150966"/>
    <lineage>
        <taxon>Eukaryota</taxon>
        <taxon>Viridiplantae</taxon>
        <taxon>Streptophyta</taxon>
        <taxon>Embryophyta</taxon>
        <taxon>Tracheophyta</taxon>
        <taxon>Spermatophyta</taxon>
        <taxon>Magnoliopsida</taxon>
        <taxon>eudicotyledons</taxon>
        <taxon>Gunneridae</taxon>
        <taxon>Pentapetalae</taxon>
        <taxon>Caryophyllales</taxon>
        <taxon>Nepenthaceae</taxon>
        <taxon>Nepenthes</taxon>
    </lineage>
</organism>
<dbReference type="InterPro" id="IPR000719">
    <property type="entry name" value="Prot_kinase_dom"/>
</dbReference>
<evidence type="ECO:0000256" key="1">
    <source>
        <dbReference type="ARBA" id="ARBA00004236"/>
    </source>
</evidence>
<comment type="catalytic activity">
    <reaction evidence="9">
        <text>L-threonyl-[protein] + ATP = O-phospho-L-threonyl-[protein] + ADP + H(+)</text>
        <dbReference type="Rhea" id="RHEA:46608"/>
        <dbReference type="Rhea" id="RHEA-COMP:11060"/>
        <dbReference type="Rhea" id="RHEA-COMP:11605"/>
        <dbReference type="ChEBI" id="CHEBI:15378"/>
        <dbReference type="ChEBI" id="CHEBI:30013"/>
        <dbReference type="ChEBI" id="CHEBI:30616"/>
        <dbReference type="ChEBI" id="CHEBI:61977"/>
        <dbReference type="ChEBI" id="CHEBI:456216"/>
        <dbReference type="EC" id="2.7.11.1"/>
    </reaction>
</comment>
<evidence type="ECO:0000256" key="3">
    <source>
        <dbReference type="ARBA" id="ARBA00022475"/>
    </source>
</evidence>
<dbReference type="FunFam" id="1.10.510.10:FF:000095">
    <property type="entry name" value="protein STRUBBELIG-RECEPTOR FAMILY 8"/>
    <property type="match status" value="1"/>
</dbReference>
<dbReference type="InterPro" id="IPR001245">
    <property type="entry name" value="Ser-Thr/Tyr_kinase_cat_dom"/>
</dbReference>
<feature type="region of interest" description="Disordered" evidence="12">
    <location>
        <begin position="457"/>
        <end position="520"/>
    </location>
</feature>
<evidence type="ECO:0000256" key="10">
    <source>
        <dbReference type="ARBA" id="ARBA00048679"/>
    </source>
</evidence>
<dbReference type="GO" id="GO:0005524">
    <property type="term" value="F:ATP binding"/>
    <property type="evidence" value="ECO:0007669"/>
    <property type="project" value="UniProtKB-UniRule"/>
</dbReference>
<dbReference type="SUPFAM" id="SSF56112">
    <property type="entry name" value="Protein kinase-like (PK-like)"/>
    <property type="match status" value="1"/>
</dbReference>
<dbReference type="CDD" id="cd14066">
    <property type="entry name" value="STKc_IRAK"/>
    <property type="match status" value="1"/>
</dbReference>
<dbReference type="EMBL" id="BSYO01000001">
    <property type="protein sequence ID" value="GMG99265.1"/>
    <property type="molecule type" value="Genomic_DNA"/>
</dbReference>
<comment type="caution">
    <text evidence="14">The sequence shown here is derived from an EMBL/GenBank/DDBJ whole genome shotgun (WGS) entry which is preliminary data.</text>
</comment>
<proteinExistence type="predicted"/>
<feature type="compositionally biased region" description="Polar residues" evidence="12">
    <location>
        <begin position="24"/>
        <end position="35"/>
    </location>
</feature>
<dbReference type="PROSITE" id="PS00107">
    <property type="entry name" value="PROTEIN_KINASE_ATP"/>
    <property type="match status" value="1"/>
</dbReference>
<evidence type="ECO:0000256" key="8">
    <source>
        <dbReference type="ARBA" id="ARBA00022840"/>
    </source>
</evidence>
<reference evidence="14" key="1">
    <citation type="submission" date="2023-05" db="EMBL/GenBank/DDBJ databases">
        <title>Nepenthes gracilis genome sequencing.</title>
        <authorList>
            <person name="Fukushima K."/>
        </authorList>
    </citation>
    <scope>NUCLEOTIDE SEQUENCE</scope>
    <source>
        <strain evidence="14">SING2019-196</strain>
    </source>
</reference>
<accession>A0AAD3P4A4</accession>
<dbReference type="AlphaFoldDB" id="A0AAD3P4A4"/>
<dbReference type="PANTHER" id="PTHR45621">
    <property type="entry name" value="OS01G0588500 PROTEIN-RELATED"/>
    <property type="match status" value="1"/>
</dbReference>
<dbReference type="InterPro" id="IPR050823">
    <property type="entry name" value="Plant_Ser_Thr_Prot_Kinase"/>
</dbReference>